<dbReference type="GO" id="GO:0004777">
    <property type="term" value="F:succinate-semialdehyde dehydrogenase (NAD+) activity"/>
    <property type="evidence" value="ECO:0007669"/>
    <property type="project" value="TreeGrafter"/>
</dbReference>
<evidence type="ECO:0000313" key="5">
    <source>
        <dbReference type="EMBL" id="MCS5727134.1"/>
    </source>
</evidence>
<proteinExistence type="inferred from homology"/>
<dbReference type="InterPro" id="IPR016161">
    <property type="entry name" value="Ald_DH/histidinol_DH"/>
</dbReference>
<keyword evidence="6" id="KW-1185">Reference proteome</keyword>
<dbReference type="InterPro" id="IPR047110">
    <property type="entry name" value="GABD/Sad-like"/>
</dbReference>
<evidence type="ECO:0000256" key="3">
    <source>
        <dbReference type="ARBA" id="ARBA00023002"/>
    </source>
</evidence>
<dbReference type="AlphaFoldDB" id="A0AA41XF96"/>
<accession>A0AA41XF96</accession>
<evidence type="ECO:0000256" key="1">
    <source>
        <dbReference type="ARBA" id="ARBA00009986"/>
    </source>
</evidence>
<dbReference type="InterPro" id="IPR015590">
    <property type="entry name" value="Aldehyde_DH_dom"/>
</dbReference>
<dbReference type="SUPFAM" id="SSF53720">
    <property type="entry name" value="ALDH-like"/>
    <property type="match status" value="1"/>
</dbReference>
<dbReference type="CDD" id="cd07100">
    <property type="entry name" value="ALDH_SSADH1_GabD1"/>
    <property type="match status" value="1"/>
</dbReference>
<dbReference type="GO" id="GO:0004030">
    <property type="term" value="F:aldehyde dehydrogenase [NAD(P)+] activity"/>
    <property type="evidence" value="ECO:0007669"/>
    <property type="project" value="InterPro"/>
</dbReference>
<evidence type="ECO:0000259" key="4">
    <source>
        <dbReference type="Pfam" id="PF00171"/>
    </source>
</evidence>
<comment type="similarity">
    <text evidence="1">Belongs to the aldehyde dehydrogenase family.</text>
</comment>
<dbReference type="Proteomes" id="UP001165587">
    <property type="component" value="Unassembled WGS sequence"/>
</dbReference>
<sequence length="458" mass="48725">MAIATINPATGVTEREFEAHTEAEVDARIDEAVDAFRTLRSSTFADRAGWMRAAADVLEAEAEEVARMLTTEMGKTLAQARAEALKSAKTMRFYADNAESFLTGRTIEEPERMNASGAYTRYEPIGPVLAVMPWNYPIWQVIRFAAPALMAGNTGLLKHASNVPQAALYLDTLFERGGFPTGSFRALLIPAARVEKVMRDRRVVAATLTGSEPAGRSLASIAGSEVKHVVLELGGSDPFIVMPSADLDAAVATAVSSRTSNNGQACINAKRFLVHGDVYDAFVERFTSAMGALTVGDPTDESTDVGPLATASGREDLAGLVDDARSKGATVTTGGEAPEGAGWFYPPTVVTGVDTSMRLYAEEAFGPVATVFRVADAEEALKIANDTTFGLSSAVWTNDADEEERLIAGLTAGAVFVNGMSISYPELPFGGTKDSGIGRELSIEGIREFVSLKSVWRA</sequence>
<dbReference type="FunFam" id="3.40.309.10:FF:000010">
    <property type="entry name" value="Gamma-aminobutyraldehyde dehydrogenase"/>
    <property type="match status" value="1"/>
</dbReference>
<dbReference type="RefSeq" id="WP_259530104.1">
    <property type="nucleotide sequence ID" value="NZ_JANLCK010000008.1"/>
</dbReference>
<dbReference type="Gene3D" id="3.40.309.10">
    <property type="entry name" value="Aldehyde Dehydrogenase, Chain A, domain 2"/>
    <property type="match status" value="1"/>
</dbReference>
<dbReference type="PANTHER" id="PTHR43217:SF1">
    <property type="entry name" value="SUCCINATE SEMIALDEHYDE DEHYDROGENASE [NAD(P)+] SAD"/>
    <property type="match status" value="1"/>
</dbReference>
<dbReference type="FunFam" id="3.40.605.10:FF:000012">
    <property type="entry name" value="NAD-dependent succinate-semialdehyde dehydrogenase"/>
    <property type="match status" value="1"/>
</dbReference>
<dbReference type="Pfam" id="PF00171">
    <property type="entry name" value="Aldedh"/>
    <property type="match status" value="1"/>
</dbReference>
<dbReference type="Gene3D" id="3.40.605.10">
    <property type="entry name" value="Aldehyde Dehydrogenase, Chain A, domain 1"/>
    <property type="match status" value="1"/>
</dbReference>
<dbReference type="NCBIfam" id="NF006915">
    <property type="entry name" value="PRK09406.1"/>
    <property type="match status" value="1"/>
</dbReference>
<organism evidence="5 6">
    <name type="scientific">Herbiconiux oxytropis</name>
    <dbReference type="NCBI Taxonomy" id="2970915"/>
    <lineage>
        <taxon>Bacteria</taxon>
        <taxon>Bacillati</taxon>
        <taxon>Actinomycetota</taxon>
        <taxon>Actinomycetes</taxon>
        <taxon>Micrococcales</taxon>
        <taxon>Microbacteriaceae</taxon>
        <taxon>Herbiconiux</taxon>
    </lineage>
</organism>
<dbReference type="InterPro" id="IPR016162">
    <property type="entry name" value="Ald_DH_N"/>
</dbReference>
<name>A0AA41XF96_9MICO</name>
<dbReference type="PANTHER" id="PTHR43217">
    <property type="entry name" value="SUCCINATE SEMIALDEHYDE DEHYDROGENASE [NAD(P)+] SAD"/>
    <property type="match status" value="1"/>
</dbReference>
<evidence type="ECO:0000256" key="2">
    <source>
        <dbReference type="ARBA" id="ARBA00022857"/>
    </source>
</evidence>
<evidence type="ECO:0000313" key="6">
    <source>
        <dbReference type="Proteomes" id="UP001165587"/>
    </source>
</evidence>
<comment type="caution">
    <text evidence="5">The sequence shown here is derived from an EMBL/GenBank/DDBJ whole genome shotgun (WGS) entry which is preliminary data.</text>
</comment>
<protein>
    <submittedName>
        <fullName evidence="5">NADP-dependent succinic semialdehyde dehydrogenase</fullName>
    </submittedName>
</protein>
<dbReference type="InterPro" id="IPR016163">
    <property type="entry name" value="Ald_DH_C"/>
</dbReference>
<dbReference type="EMBL" id="JANLCK010000008">
    <property type="protein sequence ID" value="MCS5727134.1"/>
    <property type="molecule type" value="Genomic_DNA"/>
</dbReference>
<dbReference type="InterPro" id="IPR044148">
    <property type="entry name" value="ALDH_GabD1-like"/>
</dbReference>
<keyword evidence="2" id="KW-0521">NADP</keyword>
<feature type="domain" description="Aldehyde dehydrogenase" evidence="4">
    <location>
        <begin position="3"/>
        <end position="455"/>
    </location>
</feature>
<keyword evidence="3" id="KW-0560">Oxidoreductase</keyword>
<reference evidence="5" key="1">
    <citation type="submission" date="2022-08" db="EMBL/GenBank/DDBJ databases">
        <authorList>
            <person name="Deng Y."/>
            <person name="Han X.-F."/>
            <person name="Zhang Y.-Q."/>
        </authorList>
    </citation>
    <scope>NUCLEOTIDE SEQUENCE</scope>
    <source>
        <strain evidence="5">CPCC 203407</strain>
    </source>
</reference>
<gene>
    <name evidence="5" type="ORF">N1028_14635</name>
</gene>